<dbReference type="Proteomes" id="UP001139366">
    <property type="component" value="Unassembled WGS sequence"/>
</dbReference>
<dbReference type="Pfam" id="PF18962">
    <property type="entry name" value="Por_Secre_tail"/>
    <property type="match status" value="1"/>
</dbReference>
<protein>
    <submittedName>
        <fullName evidence="3">T9SS type A sorting domain-containing protein</fullName>
    </submittedName>
</protein>
<dbReference type="NCBIfam" id="TIGR04183">
    <property type="entry name" value="Por_Secre_tail"/>
    <property type="match status" value="1"/>
</dbReference>
<organism evidence="3 4">
    <name type="scientific">Flavobacterium potami</name>
    <dbReference type="NCBI Taxonomy" id="2872310"/>
    <lineage>
        <taxon>Bacteria</taxon>
        <taxon>Pseudomonadati</taxon>
        <taxon>Bacteroidota</taxon>
        <taxon>Flavobacteriia</taxon>
        <taxon>Flavobacteriales</taxon>
        <taxon>Flavobacteriaceae</taxon>
        <taxon>Flavobacterium</taxon>
    </lineage>
</organism>
<proteinExistence type="predicted"/>
<evidence type="ECO:0000259" key="2">
    <source>
        <dbReference type="Pfam" id="PF18962"/>
    </source>
</evidence>
<sequence>MKHSRLKHINLLIIMMFFVPFVGISQSNDNLMETIITSGNNATGTSGTVAYSIGQVFYTYMGVDAVYNVAQGIQQQVKDETLDTPDVEEPTKAEMFVYPNPTADFVNISMNGMELESGQRSYRLYDIQARLLKQNTINQTDTQISLSNLSPSIYVLVVYVDNKILKSFKIIKN</sequence>
<comment type="caution">
    <text evidence="3">The sequence shown here is derived from an EMBL/GenBank/DDBJ whole genome shotgun (WGS) entry which is preliminary data.</text>
</comment>
<reference evidence="3 4" key="1">
    <citation type="journal article" date="2023" name="Antonie Van Leeuwenhoek">
        <title>Flavobacterium potami sp. nov., a multi-metal resistance genes harbouring bacterium isolated from shallow river silt.</title>
        <authorList>
            <person name="Li S."/>
            <person name="Mao S."/>
            <person name="Mu W."/>
            <person name="Guo B."/>
            <person name="Li C."/>
            <person name="Zhu Q."/>
            <person name="Hou X."/>
            <person name="Zhao Y."/>
            <person name="Wei S."/>
            <person name="Liu H."/>
            <person name="Liu A."/>
        </authorList>
    </citation>
    <scope>NUCLEOTIDE SEQUENCE [LARGE SCALE GENOMIC DNA]</scope>
    <source>
        <strain evidence="3 4">17A</strain>
    </source>
</reference>
<dbReference type="RefSeq" id="WP_223704404.1">
    <property type="nucleotide sequence ID" value="NZ_JAINUY010000001.1"/>
</dbReference>
<evidence type="ECO:0000313" key="3">
    <source>
        <dbReference type="EMBL" id="MBZ4033585.1"/>
    </source>
</evidence>
<evidence type="ECO:0000256" key="1">
    <source>
        <dbReference type="ARBA" id="ARBA00022729"/>
    </source>
</evidence>
<dbReference type="EMBL" id="JAINUY010000001">
    <property type="protein sequence ID" value="MBZ4033585.1"/>
    <property type="molecule type" value="Genomic_DNA"/>
</dbReference>
<feature type="domain" description="Secretion system C-terminal sorting" evidence="2">
    <location>
        <begin position="97"/>
        <end position="166"/>
    </location>
</feature>
<name>A0A9X1H7G0_9FLAO</name>
<gene>
    <name evidence="3" type="ORF">K6T82_02335</name>
</gene>
<dbReference type="InterPro" id="IPR026444">
    <property type="entry name" value="Secre_tail"/>
</dbReference>
<keyword evidence="1" id="KW-0732">Signal</keyword>
<evidence type="ECO:0000313" key="4">
    <source>
        <dbReference type="Proteomes" id="UP001139366"/>
    </source>
</evidence>
<accession>A0A9X1H7G0</accession>
<dbReference type="AlphaFoldDB" id="A0A9X1H7G0"/>
<keyword evidence="4" id="KW-1185">Reference proteome</keyword>